<keyword evidence="3" id="KW-1185">Reference proteome</keyword>
<dbReference type="InterPro" id="IPR008395">
    <property type="entry name" value="Agenet-like_dom"/>
</dbReference>
<evidence type="ECO:0000313" key="2">
    <source>
        <dbReference type="EnsemblPlants" id="AUR62033452-RA:cds"/>
    </source>
</evidence>
<dbReference type="Gramene" id="AUR62033452-RA">
    <property type="protein sequence ID" value="AUR62033452-RA:cds"/>
    <property type="gene ID" value="AUR62033452"/>
</dbReference>
<evidence type="ECO:0000313" key="3">
    <source>
        <dbReference type="Proteomes" id="UP000596660"/>
    </source>
</evidence>
<sequence>MMRFKKGTKVEVLTQKEMPSGSWRCAEIVGGNGHNYTVKYEGDVELSGNGMVERVSQKVIRPCPPSVDVLQDWVSGDVVEVFHNYSWKMAIVLKVLVHNYLLVRLLGSTIELKVSKFDVRARLCWQDGEWIVIGKASNKCEDSRFRLPSSRKGNNQLQKVDAAVCVPMKGYHVGIRNPDNIKESLVIPSRALKRKQSHCYSQIEAYAGPKRKIRVEKREDMQQQLELPEKVDDVASSRAMLHEKCMCPSLTNKVTGCSELILEREKTDGAVGCSRSVSLESDDDNSVSSSVGSCSVYGNYSHKLHRFFATGPCEDNDSQNSDAESCSQLRPVEGNSFLPAKEELTEEIHRLELQAYRCTIGALHASEAYDAIDDSVTHCWLLHSSILGLAGALNACLLKDVKPESCVCDKSSGTCEHVHYYFFCSSARAKAAKQLHMIFDLSCLPPHGFAYKTYVDMWNLGFMPWSCLLKLLPGAVQMMMLELTIFKRRYKCTANNLSLLSSQFLYFESYIDGSFKDASPAKGAVVCGTVNSCTAAVVLTPSSLALKAIHIELLRMLLSMESHAP</sequence>
<dbReference type="EnsemblPlants" id="AUR62033452-RA">
    <property type="protein sequence ID" value="AUR62033452-RA:cds"/>
    <property type="gene ID" value="AUR62033452"/>
</dbReference>
<name>A0A803MQA1_CHEQI</name>
<dbReference type="SMART" id="SM00743">
    <property type="entry name" value="Agenet"/>
    <property type="match status" value="2"/>
</dbReference>
<proteinExistence type="predicted"/>
<evidence type="ECO:0000259" key="1">
    <source>
        <dbReference type="SMART" id="SM00743"/>
    </source>
</evidence>
<feature type="domain" description="Agenet" evidence="1">
    <location>
        <begin position="71"/>
        <end position="127"/>
    </location>
</feature>
<accession>A0A803MQA1</accession>
<dbReference type="PANTHER" id="PTHR31917:SF5">
    <property type="entry name" value="OS02G0204500 PROTEIN"/>
    <property type="match status" value="1"/>
</dbReference>
<dbReference type="PANTHER" id="PTHR31917">
    <property type="entry name" value="AGENET DOMAIN-CONTAINING PROTEIN-RELATED"/>
    <property type="match status" value="1"/>
</dbReference>
<dbReference type="AlphaFoldDB" id="A0A803MQA1"/>
<dbReference type="OMA" id="ADKCDIR"/>
<protein>
    <recommendedName>
        <fullName evidence="1">Agenet domain-containing protein</fullName>
    </recommendedName>
</protein>
<reference evidence="2" key="2">
    <citation type="submission" date="2021-03" db="UniProtKB">
        <authorList>
            <consortium name="EnsemblPlants"/>
        </authorList>
    </citation>
    <scope>IDENTIFICATION</scope>
</reference>
<dbReference type="Pfam" id="PF05641">
    <property type="entry name" value="Agenet"/>
    <property type="match status" value="1"/>
</dbReference>
<feature type="domain" description="Agenet" evidence="1">
    <location>
        <begin position="2"/>
        <end position="68"/>
    </location>
</feature>
<dbReference type="Proteomes" id="UP000596660">
    <property type="component" value="Unplaced"/>
</dbReference>
<reference evidence="2" key="1">
    <citation type="journal article" date="2017" name="Nature">
        <title>The genome of Chenopodium quinoa.</title>
        <authorList>
            <person name="Jarvis D.E."/>
            <person name="Ho Y.S."/>
            <person name="Lightfoot D.J."/>
            <person name="Schmoeckel S.M."/>
            <person name="Li B."/>
            <person name="Borm T.J.A."/>
            <person name="Ohyanagi H."/>
            <person name="Mineta K."/>
            <person name="Michell C.T."/>
            <person name="Saber N."/>
            <person name="Kharbatia N.M."/>
            <person name="Rupper R.R."/>
            <person name="Sharp A.R."/>
            <person name="Dally N."/>
            <person name="Boughton B.A."/>
            <person name="Woo Y.H."/>
            <person name="Gao G."/>
            <person name="Schijlen E.G.W.M."/>
            <person name="Guo X."/>
            <person name="Momin A.A."/>
            <person name="Negrao S."/>
            <person name="Al-Babili S."/>
            <person name="Gehring C."/>
            <person name="Roessner U."/>
            <person name="Jung C."/>
            <person name="Murphy K."/>
            <person name="Arold S.T."/>
            <person name="Gojobori T."/>
            <person name="van der Linden C.G."/>
            <person name="van Loo E.N."/>
            <person name="Jellen E.N."/>
            <person name="Maughan P.J."/>
            <person name="Tester M."/>
        </authorList>
    </citation>
    <scope>NUCLEOTIDE SEQUENCE [LARGE SCALE GENOMIC DNA]</scope>
    <source>
        <strain evidence="2">cv. PI 614886</strain>
    </source>
</reference>
<dbReference type="InterPro" id="IPR014002">
    <property type="entry name" value="Agenet_dom_plant"/>
</dbReference>
<organism evidence="2 3">
    <name type="scientific">Chenopodium quinoa</name>
    <name type="common">Quinoa</name>
    <dbReference type="NCBI Taxonomy" id="63459"/>
    <lineage>
        <taxon>Eukaryota</taxon>
        <taxon>Viridiplantae</taxon>
        <taxon>Streptophyta</taxon>
        <taxon>Embryophyta</taxon>
        <taxon>Tracheophyta</taxon>
        <taxon>Spermatophyta</taxon>
        <taxon>Magnoliopsida</taxon>
        <taxon>eudicotyledons</taxon>
        <taxon>Gunneridae</taxon>
        <taxon>Pentapetalae</taxon>
        <taxon>Caryophyllales</taxon>
        <taxon>Chenopodiaceae</taxon>
        <taxon>Chenopodioideae</taxon>
        <taxon>Atripliceae</taxon>
        <taxon>Chenopodium</taxon>
    </lineage>
</organism>